<dbReference type="EMBL" id="VFMM01000003">
    <property type="protein sequence ID" value="TQJ06486.1"/>
    <property type="molecule type" value="Genomic_DNA"/>
</dbReference>
<evidence type="ECO:0000313" key="4">
    <source>
        <dbReference type="Proteomes" id="UP000316298"/>
    </source>
</evidence>
<name>A0A542DTY1_9ACTN</name>
<dbReference type="GO" id="GO:0008168">
    <property type="term" value="F:methyltransferase activity"/>
    <property type="evidence" value="ECO:0007669"/>
    <property type="project" value="UniProtKB-KW"/>
</dbReference>
<keyword evidence="3" id="KW-0489">Methyltransferase</keyword>
<protein>
    <submittedName>
        <fullName evidence="3">Methyltransferase family protein</fullName>
    </submittedName>
</protein>
<dbReference type="GO" id="GO:0032259">
    <property type="term" value="P:methylation"/>
    <property type="evidence" value="ECO:0007669"/>
    <property type="project" value="UniProtKB-KW"/>
</dbReference>
<reference evidence="3 4" key="1">
    <citation type="submission" date="2019-06" db="EMBL/GenBank/DDBJ databases">
        <title>Sequencing the genomes of 1000 actinobacteria strains.</title>
        <authorList>
            <person name="Klenk H.-P."/>
        </authorList>
    </citation>
    <scope>NUCLEOTIDE SEQUENCE [LARGE SCALE GENOMIC DNA]</scope>
    <source>
        <strain evidence="3 4">DSM 17305</strain>
    </source>
</reference>
<dbReference type="Pfam" id="PF13649">
    <property type="entry name" value="Methyltransf_25"/>
    <property type="match status" value="1"/>
</dbReference>
<gene>
    <name evidence="3" type="ORF">FB475_6150</name>
</gene>
<dbReference type="Gene3D" id="3.40.50.150">
    <property type="entry name" value="Vaccinia Virus protein VP39"/>
    <property type="match status" value="1"/>
</dbReference>
<dbReference type="CDD" id="cd02440">
    <property type="entry name" value="AdoMet_MTases"/>
    <property type="match status" value="1"/>
</dbReference>
<proteinExistence type="predicted"/>
<dbReference type="PANTHER" id="PTHR43861">
    <property type="entry name" value="TRANS-ACONITATE 2-METHYLTRANSFERASE-RELATED"/>
    <property type="match status" value="1"/>
</dbReference>
<dbReference type="AlphaFoldDB" id="A0A542DTY1"/>
<organism evidence="3 4">
    <name type="scientific">Kribbella jejuensis</name>
    <dbReference type="NCBI Taxonomy" id="236068"/>
    <lineage>
        <taxon>Bacteria</taxon>
        <taxon>Bacillati</taxon>
        <taxon>Actinomycetota</taxon>
        <taxon>Actinomycetes</taxon>
        <taxon>Propionibacteriales</taxon>
        <taxon>Kribbellaceae</taxon>
        <taxon>Kribbella</taxon>
    </lineage>
</organism>
<keyword evidence="1 3" id="KW-0808">Transferase</keyword>
<feature type="domain" description="Methyltransferase" evidence="2">
    <location>
        <begin position="46"/>
        <end position="139"/>
    </location>
</feature>
<dbReference type="SUPFAM" id="SSF53335">
    <property type="entry name" value="S-adenosyl-L-methionine-dependent methyltransferases"/>
    <property type="match status" value="1"/>
</dbReference>
<evidence type="ECO:0000313" key="3">
    <source>
        <dbReference type="EMBL" id="TQJ06486.1"/>
    </source>
</evidence>
<dbReference type="InterPro" id="IPR041698">
    <property type="entry name" value="Methyltransf_25"/>
</dbReference>
<dbReference type="Proteomes" id="UP000316298">
    <property type="component" value="Unassembled WGS sequence"/>
</dbReference>
<dbReference type="InterPro" id="IPR029063">
    <property type="entry name" value="SAM-dependent_MTases_sf"/>
</dbReference>
<accession>A0A542DTY1</accession>
<sequence length="249" mass="27267">MRENRTYWEQLAPHRPGEPLEFFREGGSALTEPELAAIGDVRGRRVLHLACSVGDESLTFAQRGAIVTAVDLAPSHLTTGRVKAEALGLPVEFIEQDMMTLDPAITGFDIIYISWGGLCWVPDITQWTQIVAERLNPGGVLVISEHHPLWEVLTVRGPNSLSISSDYFGTHRDGYTDPSKAPQVTQRIGTPTVPHRSYIWSLAAVATATLNAGLTLQSLQEFPEPDLYDGLGEQASHLPATYLLTASRP</sequence>
<comment type="caution">
    <text evidence="3">The sequence shown here is derived from an EMBL/GenBank/DDBJ whole genome shotgun (WGS) entry which is preliminary data.</text>
</comment>
<evidence type="ECO:0000259" key="2">
    <source>
        <dbReference type="Pfam" id="PF13649"/>
    </source>
</evidence>
<evidence type="ECO:0000256" key="1">
    <source>
        <dbReference type="ARBA" id="ARBA00022679"/>
    </source>
</evidence>
<keyword evidence="4" id="KW-1185">Reference proteome</keyword>